<dbReference type="Pfam" id="PF00078">
    <property type="entry name" value="RVT_1"/>
    <property type="match status" value="1"/>
</dbReference>
<dbReference type="Pfam" id="PF17919">
    <property type="entry name" value="RT_RNaseH_2"/>
    <property type="match status" value="1"/>
</dbReference>
<dbReference type="SUPFAM" id="SSF50630">
    <property type="entry name" value="Acid proteases"/>
    <property type="match status" value="1"/>
</dbReference>
<dbReference type="PANTHER" id="PTHR37984">
    <property type="entry name" value="PROTEIN CBG26694"/>
    <property type="match status" value="1"/>
</dbReference>
<protein>
    <recommendedName>
        <fullName evidence="2">ribonuclease H</fullName>
        <ecNumber evidence="2">3.1.26.4</ecNumber>
    </recommendedName>
</protein>
<accession>A0AAW0N5D0</accession>
<comment type="caution">
    <text evidence="6">The sequence shown here is derived from an EMBL/GenBank/DDBJ whole genome shotgun (WGS) entry which is preliminary data.</text>
</comment>
<dbReference type="InterPro" id="IPR050951">
    <property type="entry name" value="Retrovirus_Pol_polyprotein"/>
</dbReference>
<dbReference type="InterPro" id="IPR021109">
    <property type="entry name" value="Peptidase_aspartic_dom_sf"/>
</dbReference>
<dbReference type="InterPro" id="IPR043502">
    <property type="entry name" value="DNA/RNA_pol_sf"/>
</dbReference>
<dbReference type="Gene3D" id="3.10.10.10">
    <property type="entry name" value="HIV Type 1 Reverse Transcriptase, subunit A, domain 1"/>
    <property type="match status" value="1"/>
</dbReference>
<feature type="region of interest" description="Disordered" evidence="4">
    <location>
        <begin position="918"/>
        <end position="962"/>
    </location>
</feature>
<feature type="compositionally biased region" description="Polar residues" evidence="4">
    <location>
        <begin position="927"/>
        <end position="948"/>
    </location>
</feature>
<dbReference type="InterPro" id="IPR043128">
    <property type="entry name" value="Rev_trsase/Diguanyl_cyclase"/>
</dbReference>
<evidence type="ECO:0000259" key="5">
    <source>
        <dbReference type="PROSITE" id="PS50878"/>
    </source>
</evidence>
<keyword evidence="3" id="KW-0175">Coiled coil</keyword>
<comment type="similarity">
    <text evidence="1">Belongs to the beta type-B retroviral polymerase family. HERV class-II K(HML-2) pol subfamily.</text>
</comment>
<dbReference type="EMBL" id="JBBPFD010000017">
    <property type="protein sequence ID" value="KAK7891869.1"/>
    <property type="molecule type" value="Genomic_DNA"/>
</dbReference>
<gene>
    <name evidence="6" type="ORF">WMY93_023832</name>
</gene>
<dbReference type="SUPFAM" id="SSF56672">
    <property type="entry name" value="DNA/RNA polymerases"/>
    <property type="match status" value="1"/>
</dbReference>
<proteinExistence type="inferred from homology"/>
<dbReference type="Proteomes" id="UP001460270">
    <property type="component" value="Unassembled WGS sequence"/>
</dbReference>
<reference evidence="7" key="1">
    <citation type="submission" date="2024-04" db="EMBL/GenBank/DDBJ databases">
        <title>Salinicola lusitanus LLJ914,a marine bacterium isolated from the Okinawa Trough.</title>
        <authorList>
            <person name="Li J."/>
        </authorList>
    </citation>
    <scope>NUCLEOTIDE SEQUENCE [LARGE SCALE GENOMIC DNA]</scope>
</reference>
<feature type="coiled-coil region" evidence="3">
    <location>
        <begin position="144"/>
        <end position="171"/>
    </location>
</feature>
<dbReference type="InterPro" id="IPR000477">
    <property type="entry name" value="RT_dom"/>
</dbReference>
<dbReference type="GO" id="GO:0004523">
    <property type="term" value="F:RNA-DNA hybrid ribonuclease activity"/>
    <property type="evidence" value="ECO:0007669"/>
    <property type="project" value="UniProtKB-EC"/>
</dbReference>
<organism evidence="6 7">
    <name type="scientific">Mugilogobius chulae</name>
    <name type="common">yellowstripe goby</name>
    <dbReference type="NCBI Taxonomy" id="88201"/>
    <lineage>
        <taxon>Eukaryota</taxon>
        <taxon>Metazoa</taxon>
        <taxon>Chordata</taxon>
        <taxon>Craniata</taxon>
        <taxon>Vertebrata</taxon>
        <taxon>Euteleostomi</taxon>
        <taxon>Actinopterygii</taxon>
        <taxon>Neopterygii</taxon>
        <taxon>Teleostei</taxon>
        <taxon>Neoteleostei</taxon>
        <taxon>Acanthomorphata</taxon>
        <taxon>Gobiaria</taxon>
        <taxon>Gobiiformes</taxon>
        <taxon>Gobioidei</taxon>
        <taxon>Gobiidae</taxon>
        <taxon>Gobionellinae</taxon>
        <taxon>Mugilogobius</taxon>
    </lineage>
</organism>
<dbReference type="InterPro" id="IPR041577">
    <property type="entry name" value="RT_RNaseH_2"/>
</dbReference>
<evidence type="ECO:0000256" key="4">
    <source>
        <dbReference type="SAM" id="MobiDB-lite"/>
    </source>
</evidence>
<evidence type="ECO:0000256" key="2">
    <source>
        <dbReference type="ARBA" id="ARBA00012180"/>
    </source>
</evidence>
<dbReference type="GO" id="GO:0003676">
    <property type="term" value="F:nucleic acid binding"/>
    <property type="evidence" value="ECO:0007669"/>
    <property type="project" value="InterPro"/>
</dbReference>
<evidence type="ECO:0000256" key="3">
    <source>
        <dbReference type="SAM" id="Coils"/>
    </source>
</evidence>
<dbReference type="AlphaFoldDB" id="A0AAW0N5D0"/>
<feature type="domain" description="Reverse transcriptase" evidence="5">
    <location>
        <begin position="464"/>
        <end position="643"/>
    </location>
</feature>
<dbReference type="InterPro" id="IPR036397">
    <property type="entry name" value="RNaseH_sf"/>
</dbReference>
<sequence length="962" mass="109559">METLRPPEGLKLVGNVDNNWRSFKQQFELYLSALGLDSKSDARKIALLLTVAGPQAIEVFNTFEFAEAGDRDKYDKVIEKFTAYCSPQKNTVYERYVFRTRVQQPDETFDSFVTDLRLKAQSCEFGDLKDSMIRDQIVYGIHDKRTRERLLREAKLTLEEAERMCHATELAQQHAKTFNDPNVTAVHDSAKVAMVKSKTKRNMMQKKTSNDEAYSCKRCGNRHEPRQCPAYGKKCAKCNGKNHFAKQCLAKGKPKAVRIVEETDLSETFFVGMVSCDADTSVKKENDKYSNNDDAWIVSLPINGALVALRIDTGAQANLISMSEIHAMKEKPKIIHKGVVLKDYNGQVIESKGQCRLKVTVKNKSYYVLFSVVPEGRESLLSGTTSKRLNLVKRVYQISCFSGTQTVETIVQQYQDVFKGLGCLPYTYKIQLNENATPVIHAPRRVPAPLRNRLKKELDRMCQLQVITKVEEPTEWVNSMVCVDKKNKNKELRICMDPGDLNQNIKREHYQIPKREEIASEMAGARYFSKLDAAQGFWQIKLDETSSKYCTFNTPYGRYRFLRMPFGIISASEIFHRAMDNMLEGLEGVRCYVDDVIIWGSTLQEHNERLNNVLQRIRENGLKLNRVKCQFGVQEITFLGDKLSVRGVEPDEKKIKAILSMPRPADKKGVLRVMGMINFIGKFIPNLSVKTSALRELLHDATEFKWTSKHEREWNILKTTLTTAPVLAFYDPTKRLKISTDASKDGLGAVLLQAEGDRWKPVAYASRSMTKTETKYAQIEKECLGLAYGLERFHCYVYGLPTFTVETDHRPLVSIIKKSLNDMSPRIQRLIMKLQSPQHAQANGKAEKGVHIIKQLLKKTTDSKSDPYLALLSYRTAPLECGFSPAELLMNRKLRTTLPCYSEIKDSPKVRARRRSLRVELTEESRGQSSSSYITAGTDTKAEQPQSRVHSRAGWTAARTDH</sequence>
<dbReference type="EC" id="3.1.26.4" evidence="2"/>
<dbReference type="FunFam" id="3.10.20.370:FF:000001">
    <property type="entry name" value="Retrovirus-related Pol polyprotein from transposon 17.6-like protein"/>
    <property type="match status" value="1"/>
</dbReference>
<dbReference type="CDD" id="cd01647">
    <property type="entry name" value="RT_LTR"/>
    <property type="match status" value="1"/>
</dbReference>
<evidence type="ECO:0000313" key="7">
    <source>
        <dbReference type="Proteomes" id="UP001460270"/>
    </source>
</evidence>
<dbReference type="PANTHER" id="PTHR37984:SF8">
    <property type="entry name" value="CCHC-TYPE DOMAIN-CONTAINING PROTEIN"/>
    <property type="match status" value="1"/>
</dbReference>
<name>A0AAW0N5D0_9GOBI</name>
<dbReference type="GO" id="GO:0006259">
    <property type="term" value="P:DNA metabolic process"/>
    <property type="evidence" value="ECO:0007669"/>
    <property type="project" value="UniProtKB-ARBA"/>
</dbReference>
<evidence type="ECO:0000256" key="1">
    <source>
        <dbReference type="ARBA" id="ARBA00010879"/>
    </source>
</evidence>
<dbReference type="Gene3D" id="3.30.70.270">
    <property type="match status" value="2"/>
</dbReference>
<dbReference type="CDD" id="cd09274">
    <property type="entry name" value="RNase_HI_RT_Ty3"/>
    <property type="match status" value="1"/>
</dbReference>
<dbReference type="Gene3D" id="3.30.420.10">
    <property type="entry name" value="Ribonuclease H-like superfamily/Ribonuclease H"/>
    <property type="match status" value="1"/>
</dbReference>
<dbReference type="FunFam" id="3.30.70.270:FF:000026">
    <property type="entry name" value="Transposon Ty3-G Gag-Pol polyprotein"/>
    <property type="match status" value="1"/>
</dbReference>
<evidence type="ECO:0000313" key="6">
    <source>
        <dbReference type="EMBL" id="KAK7891869.1"/>
    </source>
</evidence>
<dbReference type="PROSITE" id="PS50878">
    <property type="entry name" value="RT_POL"/>
    <property type="match status" value="1"/>
</dbReference>
<keyword evidence="7" id="KW-1185">Reference proteome</keyword>